<evidence type="ECO:0000313" key="8">
    <source>
        <dbReference type="EMBL" id="QGY80207.1"/>
    </source>
</evidence>
<protein>
    <submittedName>
        <fullName evidence="8">HlyD family efflux transporter periplasmic adaptor subunit</fullName>
    </submittedName>
</protein>
<dbReference type="RefSeq" id="WP_158899199.1">
    <property type="nucleotide sequence ID" value="NZ_CP035733.1"/>
</dbReference>
<feature type="domain" description="CzcB-like C-terminal circularly permuted SH3-like" evidence="7">
    <location>
        <begin position="342"/>
        <end position="401"/>
    </location>
</feature>
<keyword evidence="9" id="KW-1185">Reference proteome</keyword>
<dbReference type="EMBL" id="CP035733">
    <property type="protein sequence ID" value="QGY80207.1"/>
    <property type="molecule type" value="Genomic_DNA"/>
</dbReference>
<proteinExistence type="predicted"/>
<evidence type="ECO:0000259" key="4">
    <source>
        <dbReference type="Pfam" id="PF25917"/>
    </source>
</evidence>
<feature type="chain" id="PRO_5026292599" evidence="3">
    <location>
        <begin position="21"/>
        <end position="414"/>
    </location>
</feature>
<dbReference type="KEGG" id="slaa:EUU25_05990"/>
<dbReference type="InterPro" id="IPR058792">
    <property type="entry name" value="Beta-barrel_RND_2"/>
</dbReference>
<evidence type="ECO:0000259" key="5">
    <source>
        <dbReference type="Pfam" id="PF25954"/>
    </source>
</evidence>
<sequence>MKQYLHIRMAAALLFIVPLAACGGEAEKPAEGEGTSASEYEKGPHNGRMLRDGDFAIEVTIFEDGQPPQYRMYPTRGNKPVDPSTVNLAVTLTRLGGQIDRFAFKAEKDFLAGDGVVTEPHSFDVQVVATENGKRHVWKFANPEGRTKITAAAAKEGGIEIETVGPVTISETREVQGIVQLATTARSEVRGQFPGRVVQVTKAVGDYVRKGQLLARIESSESLQIYPVYAPVSGVIAERTANVGNVTFDQPLYVITDPGQTTVVFNVFPRDLSTIRPGQKVVIETIDGQPVAEATLGGYLPEGNAAAGTALMRASLPNRDGKWRPGMALQGRVTVSAFTVPLAVRTEALQRFRDFTVVFANFGDDYEVRMLELGRKTPEWTEVLSGIKPGTRYAAKGAFLIRADIEKSGASHDH</sequence>
<evidence type="ECO:0000256" key="3">
    <source>
        <dbReference type="SAM" id="SignalP"/>
    </source>
</evidence>
<dbReference type="PANTHER" id="PTHR30097">
    <property type="entry name" value="CATION EFFLUX SYSTEM PROTEIN CUSB"/>
    <property type="match status" value="1"/>
</dbReference>
<dbReference type="InterPro" id="IPR058649">
    <property type="entry name" value="CzcB_C"/>
</dbReference>
<dbReference type="SUPFAM" id="SSF51230">
    <property type="entry name" value="Single hybrid motif"/>
    <property type="match status" value="1"/>
</dbReference>
<dbReference type="GO" id="GO:0046914">
    <property type="term" value="F:transition metal ion binding"/>
    <property type="evidence" value="ECO:0007669"/>
    <property type="project" value="TreeGrafter"/>
</dbReference>
<name>A0A6I6L7Z5_9SPHN</name>
<feature type="region of interest" description="Disordered" evidence="2">
    <location>
        <begin position="26"/>
        <end position="45"/>
    </location>
</feature>
<feature type="domain" description="CzcB N-terminal" evidence="6">
    <location>
        <begin position="47"/>
        <end position="137"/>
    </location>
</feature>
<dbReference type="AlphaFoldDB" id="A0A6I6L7Z5"/>
<dbReference type="InterPro" id="IPR011053">
    <property type="entry name" value="Single_hybrid_motif"/>
</dbReference>
<evidence type="ECO:0000259" key="7">
    <source>
        <dbReference type="Pfam" id="PF25975"/>
    </source>
</evidence>
<dbReference type="GO" id="GO:0030288">
    <property type="term" value="C:outer membrane-bounded periplasmic space"/>
    <property type="evidence" value="ECO:0007669"/>
    <property type="project" value="TreeGrafter"/>
</dbReference>
<dbReference type="InterPro" id="IPR058646">
    <property type="entry name" value="CzcB_N"/>
</dbReference>
<dbReference type="Gene3D" id="2.40.420.20">
    <property type="match status" value="1"/>
</dbReference>
<evidence type="ECO:0000313" key="9">
    <source>
        <dbReference type="Proteomes" id="UP000428803"/>
    </source>
</evidence>
<organism evidence="8 9">
    <name type="scientific">Sphingorhabdus lacus</name>
    <dbReference type="NCBI Taxonomy" id="392610"/>
    <lineage>
        <taxon>Bacteria</taxon>
        <taxon>Pseudomonadati</taxon>
        <taxon>Pseudomonadota</taxon>
        <taxon>Alphaproteobacteria</taxon>
        <taxon>Sphingomonadales</taxon>
        <taxon>Sphingomonadaceae</taxon>
        <taxon>Sphingorhabdus</taxon>
    </lineage>
</organism>
<dbReference type="Pfam" id="PF25971">
    <property type="entry name" value="CzcB_N"/>
    <property type="match status" value="1"/>
</dbReference>
<dbReference type="PANTHER" id="PTHR30097:SF4">
    <property type="entry name" value="SLR6042 PROTEIN"/>
    <property type="match status" value="1"/>
</dbReference>
<evidence type="ECO:0000259" key="6">
    <source>
        <dbReference type="Pfam" id="PF25971"/>
    </source>
</evidence>
<dbReference type="Pfam" id="PF25917">
    <property type="entry name" value="BSH_RND"/>
    <property type="match status" value="1"/>
</dbReference>
<evidence type="ECO:0000256" key="1">
    <source>
        <dbReference type="ARBA" id="ARBA00022448"/>
    </source>
</evidence>
<dbReference type="Gene3D" id="2.40.30.170">
    <property type="match status" value="1"/>
</dbReference>
<accession>A0A6I6L7Z5</accession>
<dbReference type="Proteomes" id="UP000428803">
    <property type="component" value="Chromosome"/>
</dbReference>
<dbReference type="CDD" id="cd06850">
    <property type="entry name" value="biotinyl_domain"/>
    <property type="match status" value="1"/>
</dbReference>
<feature type="domain" description="CusB-like beta-barrel" evidence="5">
    <location>
        <begin position="264"/>
        <end position="334"/>
    </location>
</feature>
<dbReference type="GO" id="GO:0060003">
    <property type="term" value="P:copper ion export"/>
    <property type="evidence" value="ECO:0007669"/>
    <property type="project" value="TreeGrafter"/>
</dbReference>
<gene>
    <name evidence="8" type="ORF">EUU25_05990</name>
</gene>
<dbReference type="Pfam" id="PF25975">
    <property type="entry name" value="CzcB_C"/>
    <property type="match status" value="1"/>
</dbReference>
<feature type="signal peptide" evidence="3">
    <location>
        <begin position="1"/>
        <end position="20"/>
    </location>
</feature>
<dbReference type="Pfam" id="PF25954">
    <property type="entry name" value="Beta-barrel_RND_2"/>
    <property type="match status" value="1"/>
</dbReference>
<evidence type="ECO:0000256" key="2">
    <source>
        <dbReference type="SAM" id="MobiDB-lite"/>
    </source>
</evidence>
<dbReference type="Gene3D" id="2.40.50.100">
    <property type="match status" value="1"/>
</dbReference>
<keyword evidence="1" id="KW-0813">Transport</keyword>
<dbReference type="GO" id="GO:0015679">
    <property type="term" value="P:plasma membrane copper ion transport"/>
    <property type="evidence" value="ECO:0007669"/>
    <property type="project" value="TreeGrafter"/>
</dbReference>
<dbReference type="InterPro" id="IPR051909">
    <property type="entry name" value="MFP_Cation_Efflux"/>
</dbReference>
<feature type="domain" description="Multidrug resistance protein MdtA-like barrel-sandwich hybrid" evidence="4">
    <location>
        <begin position="188"/>
        <end position="246"/>
    </location>
</feature>
<dbReference type="InterPro" id="IPR058625">
    <property type="entry name" value="MdtA-like_BSH"/>
</dbReference>
<dbReference type="OrthoDB" id="271709at2"/>
<reference evidence="9" key="1">
    <citation type="submission" date="2019-01" db="EMBL/GenBank/DDBJ databases">
        <title>Sphingorhabdus lacus sp.nov., isolated from an oligotrophic freshwater lake.</title>
        <authorList>
            <person name="Park M."/>
        </authorList>
    </citation>
    <scope>NUCLEOTIDE SEQUENCE [LARGE SCALE GENOMIC DNA]</scope>
    <source>
        <strain evidence="9">IMCC1753</strain>
    </source>
</reference>
<keyword evidence="3" id="KW-0732">Signal</keyword>